<gene>
    <name evidence="2" type="ordered locus">Os04g0142850</name>
    <name evidence="2" type="ORF">OSNPB_040142850</name>
</gene>
<dbReference type="Proteomes" id="UP000059680">
    <property type="component" value="Chromosome 4"/>
</dbReference>
<name>A0A0P0W6S9_ORYSJ</name>
<dbReference type="InParanoid" id="A0A0P0W6S9"/>
<evidence type="ECO:0000313" key="2">
    <source>
        <dbReference type="EMBL" id="BAS87771.1"/>
    </source>
</evidence>
<protein>
    <submittedName>
        <fullName evidence="2">Os04g0142850 protein</fullName>
    </submittedName>
</protein>
<feature type="compositionally biased region" description="Basic and acidic residues" evidence="1">
    <location>
        <begin position="159"/>
        <end position="169"/>
    </location>
</feature>
<reference evidence="3" key="1">
    <citation type="journal article" date="2005" name="Nature">
        <title>The map-based sequence of the rice genome.</title>
        <authorList>
            <consortium name="International rice genome sequencing project (IRGSP)"/>
            <person name="Matsumoto T."/>
            <person name="Wu J."/>
            <person name="Kanamori H."/>
            <person name="Katayose Y."/>
            <person name="Fujisawa M."/>
            <person name="Namiki N."/>
            <person name="Mizuno H."/>
            <person name="Yamamoto K."/>
            <person name="Antonio B.A."/>
            <person name="Baba T."/>
            <person name="Sakata K."/>
            <person name="Nagamura Y."/>
            <person name="Aoki H."/>
            <person name="Arikawa K."/>
            <person name="Arita K."/>
            <person name="Bito T."/>
            <person name="Chiden Y."/>
            <person name="Fujitsuka N."/>
            <person name="Fukunaka R."/>
            <person name="Hamada M."/>
            <person name="Harada C."/>
            <person name="Hayashi A."/>
            <person name="Hijishita S."/>
            <person name="Honda M."/>
            <person name="Hosokawa S."/>
            <person name="Ichikawa Y."/>
            <person name="Idonuma A."/>
            <person name="Iijima M."/>
            <person name="Ikeda M."/>
            <person name="Ikeno M."/>
            <person name="Ito K."/>
            <person name="Ito S."/>
            <person name="Ito T."/>
            <person name="Ito Y."/>
            <person name="Ito Y."/>
            <person name="Iwabuchi A."/>
            <person name="Kamiya K."/>
            <person name="Karasawa W."/>
            <person name="Kurita K."/>
            <person name="Katagiri S."/>
            <person name="Kikuta A."/>
            <person name="Kobayashi H."/>
            <person name="Kobayashi N."/>
            <person name="Machita K."/>
            <person name="Maehara T."/>
            <person name="Masukawa M."/>
            <person name="Mizubayashi T."/>
            <person name="Mukai Y."/>
            <person name="Nagasaki H."/>
            <person name="Nagata Y."/>
            <person name="Naito S."/>
            <person name="Nakashima M."/>
            <person name="Nakama Y."/>
            <person name="Nakamichi Y."/>
            <person name="Nakamura M."/>
            <person name="Meguro A."/>
            <person name="Negishi M."/>
            <person name="Ohta I."/>
            <person name="Ohta T."/>
            <person name="Okamoto M."/>
            <person name="Ono N."/>
            <person name="Saji S."/>
            <person name="Sakaguchi M."/>
            <person name="Sakai K."/>
            <person name="Shibata M."/>
            <person name="Shimokawa T."/>
            <person name="Song J."/>
            <person name="Takazaki Y."/>
            <person name="Terasawa K."/>
            <person name="Tsugane M."/>
            <person name="Tsuji K."/>
            <person name="Ueda S."/>
            <person name="Waki K."/>
            <person name="Yamagata H."/>
            <person name="Yamamoto M."/>
            <person name="Yamamoto S."/>
            <person name="Yamane H."/>
            <person name="Yoshiki S."/>
            <person name="Yoshihara R."/>
            <person name="Yukawa K."/>
            <person name="Zhong H."/>
            <person name="Yano M."/>
            <person name="Yuan Q."/>
            <person name="Ouyang S."/>
            <person name="Liu J."/>
            <person name="Jones K.M."/>
            <person name="Gansberger K."/>
            <person name="Moffat K."/>
            <person name="Hill J."/>
            <person name="Bera J."/>
            <person name="Fadrosh D."/>
            <person name="Jin S."/>
            <person name="Johri S."/>
            <person name="Kim M."/>
            <person name="Overton L."/>
            <person name="Reardon M."/>
            <person name="Tsitrin T."/>
            <person name="Vuong H."/>
            <person name="Weaver B."/>
            <person name="Ciecko A."/>
            <person name="Tallon L."/>
            <person name="Jackson J."/>
            <person name="Pai G."/>
            <person name="Aken S.V."/>
            <person name="Utterback T."/>
            <person name="Reidmuller S."/>
            <person name="Feldblyum T."/>
            <person name="Hsiao J."/>
            <person name="Zismann V."/>
            <person name="Iobst S."/>
            <person name="de Vazeille A.R."/>
            <person name="Buell C.R."/>
            <person name="Ying K."/>
            <person name="Li Y."/>
            <person name="Lu T."/>
            <person name="Huang Y."/>
            <person name="Zhao Q."/>
            <person name="Feng Q."/>
            <person name="Zhang L."/>
            <person name="Zhu J."/>
            <person name="Weng Q."/>
            <person name="Mu J."/>
            <person name="Lu Y."/>
            <person name="Fan D."/>
            <person name="Liu Y."/>
            <person name="Guan J."/>
            <person name="Zhang Y."/>
            <person name="Yu S."/>
            <person name="Liu X."/>
            <person name="Zhang Y."/>
            <person name="Hong G."/>
            <person name="Han B."/>
            <person name="Choisne N."/>
            <person name="Demange N."/>
            <person name="Orjeda G."/>
            <person name="Samain S."/>
            <person name="Cattolico L."/>
            <person name="Pelletier E."/>
            <person name="Couloux A."/>
            <person name="Segurens B."/>
            <person name="Wincker P."/>
            <person name="D'Hont A."/>
            <person name="Scarpelli C."/>
            <person name="Weissenbach J."/>
            <person name="Salanoubat M."/>
            <person name="Quetier F."/>
            <person name="Yu Y."/>
            <person name="Kim H.R."/>
            <person name="Rambo T."/>
            <person name="Currie J."/>
            <person name="Collura K."/>
            <person name="Luo M."/>
            <person name="Yang T."/>
            <person name="Ammiraju J.S.S."/>
            <person name="Engler F."/>
            <person name="Soderlund C."/>
            <person name="Wing R.A."/>
            <person name="Palmer L.E."/>
            <person name="de la Bastide M."/>
            <person name="Spiegel L."/>
            <person name="Nascimento L."/>
            <person name="Zutavern T."/>
            <person name="O'Shaughnessy A."/>
            <person name="Dike S."/>
            <person name="Dedhia N."/>
            <person name="Preston R."/>
            <person name="Balija V."/>
            <person name="McCombie W.R."/>
            <person name="Chow T."/>
            <person name="Chen H."/>
            <person name="Chung M."/>
            <person name="Chen C."/>
            <person name="Shaw J."/>
            <person name="Wu H."/>
            <person name="Hsiao K."/>
            <person name="Chao Y."/>
            <person name="Chu M."/>
            <person name="Cheng C."/>
            <person name="Hour A."/>
            <person name="Lee P."/>
            <person name="Lin S."/>
            <person name="Lin Y."/>
            <person name="Liou J."/>
            <person name="Liu S."/>
            <person name="Hsing Y."/>
            <person name="Raghuvanshi S."/>
            <person name="Mohanty A."/>
            <person name="Bharti A.K."/>
            <person name="Gaur A."/>
            <person name="Gupta V."/>
            <person name="Kumar D."/>
            <person name="Ravi V."/>
            <person name="Vij S."/>
            <person name="Kapur A."/>
            <person name="Khurana P."/>
            <person name="Khurana P."/>
            <person name="Khurana J.P."/>
            <person name="Tyagi A.K."/>
            <person name="Gaikwad K."/>
            <person name="Singh A."/>
            <person name="Dalal V."/>
            <person name="Srivastava S."/>
            <person name="Dixit A."/>
            <person name="Pal A.K."/>
            <person name="Ghazi I.A."/>
            <person name="Yadav M."/>
            <person name="Pandit A."/>
            <person name="Bhargava A."/>
            <person name="Sureshbabu K."/>
            <person name="Batra K."/>
            <person name="Sharma T.R."/>
            <person name="Mohapatra T."/>
            <person name="Singh N.K."/>
            <person name="Messing J."/>
            <person name="Nelson A.B."/>
            <person name="Fuks G."/>
            <person name="Kavchok S."/>
            <person name="Keizer G."/>
            <person name="Linton E."/>
            <person name="Llaca V."/>
            <person name="Song R."/>
            <person name="Tanyolac B."/>
            <person name="Young S."/>
            <person name="Ho-Il K."/>
            <person name="Hahn J.H."/>
            <person name="Sangsakoo G."/>
            <person name="Vanavichit A."/>
            <person name="de Mattos Luiz.A.T."/>
            <person name="Zimmer P.D."/>
            <person name="Malone G."/>
            <person name="Dellagostin O."/>
            <person name="de Oliveira A.C."/>
            <person name="Bevan M."/>
            <person name="Bancroft I."/>
            <person name="Minx P."/>
            <person name="Cordum H."/>
            <person name="Wilson R."/>
            <person name="Cheng Z."/>
            <person name="Jin W."/>
            <person name="Jiang J."/>
            <person name="Leong S.A."/>
            <person name="Iwama H."/>
            <person name="Gojobori T."/>
            <person name="Itoh T."/>
            <person name="Niimura Y."/>
            <person name="Fujii Y."/>
            <person name="Habara T."/>
            <person name="Sakai H."/>
            <person name="Sato Y."/>
            <person name="Wilson G."/>
            <person name="Kumar K."/>
            <person name="McCouch S."/>
            <person name="Juretic N."/>
            <person name="Hoen D."/>
            <person name="Wright S."/>
            <person name="Bruskiewich R."/>
            <person name="Bureau T."/>
            <person name="Miyao A."/>
            <person name="Hirochika H."/>
            <person name="Nishikawa T."/>
            <person name="Kadowaki K."/>
            <person name="Sugiura M."/>
            <person name="Burr B."/>
            <person name="Sasaki T."/>
        </authorList>
    </citation>
    <scope>NUCLEOTIDE SEQUENCE [LARGE SCALE GENOMIC DNA]</scope>
    <source>
        <strain evidence="3">cv. Nipponbare</strain>
    </source>
</reference>
<dbReference type="AlphaFoldDB" id="A0A0P0W6S9"/>
<reference evidence="2 3" key="3">
    <citation type="journal article" date="2013" name="Rice">
        <title>Improvement of the Oryza sativa Nipponbare reference genome using next generation sequence and optical map data.</title>
        <authorList>
            <person name="Kawahara Y."/>
            <person name="de la Bastide M."/>
            <person name="Hamilton J.P."/>
            <person name="Kanamori H."/>
            <person name="McCombie W.R."/>
            <person name="Ouyang S."/>
            <person name="Schwartz D.C."/>
            <person name="Tanaka T."/>
            <person name="Wu J."/>
            <person name="Zhou S."/>
            <person name="Childs K.L."/>
            <person name="Davidson R.M."/>
            <person name="Lin H."/>
            <person name="Quesada-Ocampo L."/>
            <person name="Vaillancourt B."/>
            <person name="Sakai H."/>
            <person name="Lee S.S."/>
            <person name="Kim J."/>
            <person name="Numa H."/>
            <person name="Itoh T."/>
            <person name="Buell C.R."/>
            <person name="Matsumoto T."/>
        </authorList>
    </citation>
    <scope>NUCLEOTIDE SEQUENCE [LARGE SCALE GENOMIC DNA]</scope>
    <source>
        <strain evidence="3">cv. Nipponbare</strain>
    </source>
</reference>
<evidence type="ECO:0000313" key="3">
    <source>
        <dbReference type="Proteomes" id="UP000059680"/>
    </source>
</evidence>
<accession>A0A0P0W6S9</accession>
<dbReference type="EMBL" id="AP014960">
    <property type="protein sequence ID" value="BAS87771.1"/>
    <property type="molecule type" value="Genomic_DNA"/>
</dbReference>
<organism evidence="2 3">
    <name type="scientific">Oryza sativa subsp. japonica</name>
    <name type="common">Rice</name>
    <dbReference type="NCBI Taxonomy" id="39947"/>
    <lineage>
        <taxon>Eukaryota</taxon>
        <taxon>Viridiplantae</taxon>
        <taxon>Streptophyta</taxon>
        <taxon>Embryophyta</taxon>
        <taxon>Tracheophyta</taxon>
        <taxon>Spermatophyta</taxon>
        <taxon>Magnoliopsida</taxon>
        <taxon>Liliopsida</taxon>
        <taxon>Poales</taxon>
        <taxon>Poaceae</taxon>
        <taxon>BOP clade</taxon>
        <taxon>Oryzoideae</taxon>
        <taxon>Oryzeae</taxon>
        <taxon>Oryzinae</taxon>
        <taxon>Oryza</taxon>
        <taxon>Oryza sativa</taxon>
    </lineage>
</organism>
<sequence length="180" mass="19794">MAAGSSDSDVRRKTSVAMCQMRMPSWISSRRYRLRSPIEITKPSFLAIRLRSASWPLSALIKPTESVAAPSSFVSSAEGLLTLDQFHDTFRNLFCCGGIVPLLTSCSTKLQYVVLSNRTGPPPSIMRVDELAEVLQPAVKPHPTVHGCAVQPPMSSSRHAKDQVGERPARSGCRQQRHHV</sequence>
<keyword evidence="3" id="KW-1185">Reference proteome</keyword>
<dbReference type="Gramene" id="Os04t0142850-00">
    <property type="protein sequence ID" value="Os04t0142850-00"/>
    <property type="gene ID" value="Os04g0142850"/>
</dbReference>
<proteinExistence type="predicted"/>
<dbReference type="PaxDb" id="39947-A0A0P0W6S9"/>
<feature type="region of interest" description="Disordered" evidence="1">
    <location>
        <begin position="149"/>
        <end position="180"/>
    </location>
</feature>
<evidence type="ECO:0000256" key="1">
    <source>
        <dbReference type="SAM" id="MobiDB-lite"/>
    </source>
</evidence>
<reference evidence="2 3" key="2">
    <citation type="journal article" date="2013" name="Plant Cell Physiol.">
        <title>Rice Annotation Project Database (RAP-DB): an integrative and interactive database for rice genomics.</title>
        <authorList>
            <person name="Sakai H."/>
            <person name="Lee S.S."/>
            <person name="Tanaka T."/>
            <person name="Numa H."/>
            <person name="Kim J."/>
            <person name="Kawahara Y."/>
            <person name="Wakimoto H."/>
            <person name="Yang C.C."/>
            <person name="Iwamoto M."/>
            <person name="Abe T."/>
            <person name="Yamada Y."/>
            <person name="Muto A."/>
            <person name="Inokuchi H."/>
            <person name="Ikemura T."/>
            <person name="Matsumoto T."/>
            <person name="Sasaki T."/>
            <person name="Itoh T."/>
        </authorList>
    </citation>
    <scope>NUCLEOTIDE SEQUENCE [LARGE SCALE GENOMIC DNA]</scope>
    <source>
        <strain evidence="3">cv. Nipponbare</strain>
    </source>
</reference>